<evidence type="ECO:0000313" key="3">
    <source>
        <dbReference type="Proteomes" id="UP000466442"/>
    </source>
</evidence>
<accession>A0A8S9Y038</accession>
<name>A0A8S9Y038_APOLU</name>
<feature type="compositionally biased region" description="Low complexity" evidence="1">
    <location>
        <begin position="301"/>
        <end position="312"/>
    </location>
</feature>
<evidence type="ECO:0000256" key="1">
    <source>
        <dbReference type="SAM" id="MobiDB-lite"/>
    </source>
</evidence>
<dbReference type="OrthoDB" id="8194966at2759"/>
<feature type="region of interest" description="Disordered" evidence="1">
    <location>
        <begin position="1"/>
        <end position="28"/>
    </location>
</feature>
<feature type="compositionally biased region" description="Low complexity" evidence="1">
    <location>
        <begin position="346"/>
        <end position="366"/>
    </location>
</feature>
<dbReference type="Proteomes" id="UP000466442">
    <property type="component" value="Unassembled WGS sequence"/>
</dbReference>
<sequence length="423" mass="46276">MGRRRGVKRPTASVDRPTDQREGAPAMKSGQRQIVTVLTALASMIVLNEGRQLTPLVCNSVNDLQAINEQTDFVFVTTRGKDCTFVFEGPPEAQLDIKVHSLSTEGAKNTCKNPPIRLFTYSNKNRLRQLEKVLCAEEDSVRTITDTNTAIISSTLRYGSFFVRVRPLSSLTTRILEDRTKPQNNFVRRSDLNSKRRNDLFRLTADFSDPTGIGGMLPPDLQSIDFFGTMNQFEIPLQFRAKPQGFVPSQYYQTSGGSLRPTDSYGAPVTSGPILWGPYTGRPGQQIDITTTVSPVEWVSSNQTQSGSTGSTAFTGYPDSNPTTETPTGSSKPTEALSTVEPTRYTEPLTSTSEPTTVPQTPSPTSVAPEKVTEEISSDSISSESNGSTVITNSTTYLETEVLSKEEAKQLRDGDNAGYLIVI</sequence>
<reference evidence="2" key="1">
    <citation type="journal article" date="2021" name="Mol. Ecol. Resour.">
        <title>Apolygus lucorum genome provides insights into omnivorousness and mesophyll feeding.</title>
        <authorList>
            <person name="Liu Y."/>
            <person name="Liu H."/>
            <person name="Wang H."/>
            <person name="Huang T."/>
            <person name="Liu B."/>
            <person name="Yang B."/>
            <person name="Yin L."/>
            <person name="Li B."/>
            <person name="Zhang Y."/>
            <person name="Zhang S."/>
            <person name="Jiang F."/>
            <person name="Zhang X."/>
            <person name="Ren Y."/>
            <person name="Wang B."/>
            <person name="Wang S."/>
            <person name="Lu Y."/>
            <person name="Wu K."/>
            <person name="Fan W."/>
            <person name="Wang G."/>
        </authorList>
    </citation>
    <scope>NUCLEOTIDE SEQUENCE</scope>
    <source>
        <strain evidence="2">12Hb</strain>
    </source>
</reference>
<dbReference type="AlphaFoldDB" id="A0A8S9Y038"/>
<keyword evidence="3" id="KW-1185">Reference proteome</keyword>
<evidence type="ECO:0008006" key="4">
    <source>
        <dbReference type="Google" id="ProtNLM"/>
    </source>
</evidence>
<gene>
    <name evidence="2" type="ORF">GE061_011418</name>
</gene>
<feature type="region of interest" description="Disordered" evidence="1">
    <location>
        <begin position="301"/>
        <end position="389"/>
    </location>
</feature>
<proteinExistence type="predicted"/>
<comment type="caution">
    <text evidence="2">The sequence shown here is derived from an EMBL/GenBank/DDBJ whole genome shotgun (WGS) entry which is preliminary data.</text>
</comment>
<feature type="compositionally biased region" description="Polar residues" evidence="1">
    <location>
        <begin position="318"/>
        <end position="341"/>
    </location>
</feature>
<protein>
    <recommendedName>
        <fullName evidence="4">CUB domain-containing protein</fullName>
    </recommendedName>
</protein>
<organism evidence="2 3">
    <name type="scientific">Apolygus lucorum</name>
    <name type="common">Small green plant bug</name>
    <name type="synonym">Lygocoris lucorum</name>
    <dbReference type="NCBI Taxonomy" id="248454"/>
    <lineage>
        <taxon>Eukaryota</taxon>
        <taxon>Metazoa</taxon>
        <taxon>Ecdysozoa</taxon>
        <taxon>Arthropoda</taxon>
        <taxon>Hexapoda</taxon>
        <taxon>Insecta</taxon>
        <taxon>Pterygota</taxon>
        <taxon>Neoptera</taxon>
        <taxon>Paraneoptera</taxon>
        <taxon>Hemiptera</taxon>
        <taxon>Heteroptera</taxon>
        <taxon>Panheteroptera</taxon>
        <taxon>Cimicomorpha</taxon>
        <taxon>Miridae</taxon>
        <taxon>Mirini</taxon>
        <taxon>Apolygus</taxon>
    </lineage>
</organism>
<dbReference type="EMBL" id="WIXP02000003">
    <property type="protein sequence ID" value="KAF6213696.1"/>
    <property type="molecule type" value="Genomic_DNA"/>
</dbReference>
<evidence type="ECO:0000313" key="2">
    <source>
        <dbReference type="EMBL" id="KAF6213696.1"/>
    </source>
</evidence>